<dbReference type="EC" id="3.2.1.14" evidence="2"/>
<dbReference type="InterPro" id="IPR036573">
    <property type="entry name" value="CBM_sf_5/12"/>
</dbReference>
<dbReference type="InterPro" id="IPR001223">
    <property type="entry name" value="Glyco_hydro18_cat"/>
</dbReference>
<dbReference type="GO" id="GO:0008061">
    <property type="term" value="F:chitin binding"/>
    <property type="evidence" value="ECO:0007669"/>
    <property type="project" value="UniProtKB-KW"/>
</dbReference>
<dbReference type="InterPro" id="IPR001579">
    <property type="entry name" value="Glyco_hydro_18_chit_AS"/>
</dbReference>
<organism evidence="14 15">
    <name type="scientific">Phellinidium pouzarii</name>
    <dbReference type="NCBI Taxonomy" id="167371"/>
    <lineage>
        <taxon>Eukaryota</taxon>
        <taxon>Fungi</taxon>
        <taxon>Dikarya</taxon>
        <taxon>Basidiomycota</taxon>
        <taxon>Agaricomycotina</taxon>
        <taxon>Agaricomycetes</taxon>
        <taxon>Hymenochaetales</taxon>
        <taxon>Hymenochaetaceae</taxon>
        <taxon>Phellinidium</taxon>
    </lineage>
</organism>
<dbReference type="Pfam" id="PF00704">
    <property type="entry name" value="Glyco_hydro_18"/>
    <property type="match status" value="1"/>
</dbReference>
<dbReference type="SUPFAM" id="SSF51055">
    <property type="entry name" value="Carbohydrate binding domain"/>
    <property type="match status" value="2"/>
</dbReference>
<evidence type="ECO:0000256" key="12">
    <source>
        <dbReference type="SAM" id="SignalP"/>
    </source>
</evidence>
<dbReference type="PANTHER" id="PTHR45708:SF49">
    <property type="entry name" value="ENDOCHITINASE"/>
    <property type="match status" value="1"/>
</dbReference>
<feature type="region of interest" description="Disordered" evidence="11">
    <location>
        <begin position="384"/>
        <end position="433"/>
    </location>
</feature>
<name>A0A4S4LDZ5_9AGAM</name>
<evidence type="ECO:0000256" key="4">
    <source>
        <dbReference type="ARBA" id="ARBA00022801"/>
    </source>
</evidence>
<comment type="similarity">
    <text evidence="10">Belongs to the glycosyl hydrolase 18 family.</text>
</comment>
<evidence type="ECO:0000256" key="5">
    <source>
        <dbReference type="ARBA" id="ARBA00023024"/>
    </source>
</evidence>
<feature type="signal peptide" evidence="12">
    <location>
        <begin position="1"/>
        <end position="31"/>
    </location>
</feature>
<dbReference type="EMBL" id="SGPK01000050">
    <property type="protein sequence ID" value="THH09867.1"/>
    <property type="molecule type" value="Genomic_DNA"/>
</dbReference>
<evidence type="ECO:0000256" key="9">
    <source>
        <dbReference type="RuleBase" id="RU000489"/>
    </source>
</evidence>
<accession>A0A4S4LDZ5</accession>
<feature type="compositionally biased region" description="Polar residues" evidence="11">
    <location>
        <begin position="384"/>
        <end position="394"/>
    </location>
</feature>
<keyword evidence="6" id="KW-0119">Carbohydrate metabolism</keyword>
<keyword evidence="3" id="KW-0147">Chitin-binding</keyword>
<keyword evidence="15" id="KW-1185">Reference proteome</keyword>
<dbReference type="InterPro" id="IPR003610">
    <property type="entry name" value="CBM5/12"/>
</dbReference>
<evidence type="ECO:0000256" key="3">
    <source>
        <dbReference type="ARBA" id="ARBA00022669"/>
    </source>
</evidence>
<dbReference type="OrthoDB" id="6020543at2759"/>
<evidence type="ECO:0000313" key="15">
    <source>
        <dbReference type="Proteomes" id="UP000308199"/>
    </source>
</evidence>
<evidence type="ECO:0000256" key="10">
    <source>
        <dbReference type="RuleBase" id="RU004453"/>
    </source>
</evidence>
<evidence type="ECO:0000256" key="1">
    <source>
        <dbReference type="ARBA" id="ARBA00000822"/>
    </source>
</evidence>
<dbReference type="SMART" id="SM00495">
    <property type="entry name" value="ChtBD3"/>
    <property type="match status" value="2"/>
</dbReference>
<sequence length="542" mass="56324">MFGTHSPFARVHSLSLGFILFTLGISHVVRAFDSTRFDNLAVYWGQNSFGATDASDTADWQQRLSFYCGADSVIDAFPVAFLNVFFGTGGLPSINLANTCNPTDNATFPGTDLPDCSALASDIETCQSMGKIVTISLGGATGSVGFSSDSQAESFAETIWNLFLGGSSDTRPFGSAVLDGVDLDIEGGSSASYPAFVNQIRSLSSGASKTYYVTAAPQCPFPDASLGSVLNSANFDAVYVQFYNNVCGLNNFDLAQDWDFGLWDNWARTMSPNPNAKVYIGAPASSSAAGSGYLSPDALGAIAAQMRNSFPSFGGVMLWDVSQAYANDRFDLAIKSSLTAAGGTGFIFPACTAPEFVSGTSYTGGSQVSFDGYIWQAKFFASSTPSNDPNNEWSAISACTGDVPSPSSSTTQGSTSVPGASHTSSPTSSPTSGGVNCAGIAAWTTGVAYTAGEQAVSGGHLWTANYWTEGDTPNIVNGDWTDDGACASGTDISPAAVNVHIATTSAVSYSSETVVPKVPSVPSATAKLTSSETKGNSRFFRF</sequence>
<dbReference type="GO" id="GO:0006032">
    <property type="term" value="P:chitin catabolic process"/>
    <property type="evidence" value="ECO:0007669"/>
    <property type="project" value="UniProtKB-KW"/>
</dbReference>
<feature type="chain" id="PRO_5020291114" description="chitinase" evidence="12">
    <location>
        <begin position="32"/>
        <end position="542"/>
    </location>
</feature>
<dbReference type="PROSITE" id="PS01095">
    <property type="entry name" value="GH18_1"/>
    <property type="match status" value="1"/>
</dbReference>
<evidence type="ECO:0000256" key="6">
    <source>
        <dbReference type="ARBA" id="ARBA00023277"/>
    </source>
</evidence>
<keyword evidence="8" id="KW-0624">Polysaccharide degradation</keyword>
<keyword evidence="4 9" id="KW-0378">Hydrolase</keyword>
<keyword evidence="5" id="KW-0146">Chitin degradation</keyword>
<evidence type="ECO:0000256" key="8">
    <source>
        <dbReference type="ARBA" id="ARBA00023326"/>
    </source>
</evidence>
<dbReference type="InterPro" id="IPR017853">
    <property type="entry name" value="GH"/>
</dbReference>
<evidence type="ECO:0000256" key="7">
    <source>
        <dbReference type="ARBA" id="ARBA00023295"/>
    </source>
</evidence>
<proteinExistence type="inferred from homology"/>
<dbReference type="PANTHER" id="PTHR45708">
    <property type="entry name" value="ENDOCHITINASE"/>
    <property type="match status" value="1"/>
</dbReference>
<keyword evidence="7 9" id="KW-0326">Glycosidase</keyword>
<evidence type="ECO:0000256" key="11">
    <source>
        <dbReference type="SAM" id="MobiDB-lite"/>
    </source>
</evidence>
<gene>
    <name evidence="14" type="ORF">EW145_g1710</name>
</gene>
<evidence type="ECO:0000259" key="13">
    <source>
        <dbReference type="PROSITE" id="PS51910"/>
    </source>
</evidence>
<comment type="caution">
    <text evidence="14">The sequence shown here is derived from an EMBL/GenBank/DDBJ whole genome shotgun (WGS) entry which is preliminary data.</text>
</comment>
<dbReference type="GO" id="GO:0000272">
    <property type="term" value="P:polysaccharide catabolic process"/>
    <property type="evidence" value="ECO:0007669"/>
    <property type="project" value="UniProtKB-KW"/>
</dbReference>
<dbReference type="Gene3D" id="2.10.10.20">
    <property type="entry name" value="Carbohydrate-binding module superfamily 5/12"/>
    <property type="match status" value="2"/>
</dbReference>
<dbReference type="CDD" id="cd02877">
    <property type="entry name" value="GH18_hevamine_XipI_class_III"/>
    <property type="match status" value="1"/>
</dbReference>
<dbReference type="PROSITE" id="PS51910">
    <property type="entry name" value="GH18_2"/>
    <property type="match status" value="1"/>
</dbReference>
<dbReference type="SUPFAM" id="SSF51445">
    <property type="entry name" value="(Trans)glycosidases"/>
    <property type="match status" value="1"/>
</dbReference>
<feature type="domain" description="GH18" evidence="13">
    <location>
        <begin position="38"/>
        <end position="341"/>
    </location>
</feature>
<dbReference type="AlphaFoldDB" id="A0A4S4LDZ5"/>
<dbReference type="InterPro" id="IPR045321">
    <property type="entry name" value="Cts1-like"/>
</dbReference>
<dbReference type="GO" id="GO:0030246">
    <property type="term" value="F:carbohydrate binding"/>
    <property type="evidence" value="ECO:0007669"/>
    <property type="project" value="InterPro"/>
</dbReference>
<dbReference type="Proteomes" id="UP000308199">
    <property type="component" value="Unassembled WGS sequence"/>
</dbReference>
<dbReference type="GO" id="GO:0008843">
    <property type="term" value="F:endochitinase activity"/>
    <property type="evidence" value="ECO:0007669"/>
    <property type="project" value="UniProtKB-EC"/>
</dbReference>
<reference evidence="14 15" key="1">
    <citation type="submission" date="2019-02" db="EMBL/GenBank/DDBJ databases">
        <title>Genome sequencing of the rare red list fungi Phellinidium pouzarii.</title>
        <authorList>
            <person name="Buettner E."/>
            <person name="Kellner H."/>
        </authorList>
    </citation>
    <scope>NUCLEOTIDE SEQUENCE [LARGE SCALE GENOMIC DNA]</scope>
    <source>
        <strain evidence="14 15">DSM 108285</strain>
    </source>
</reference>
<evidence type="ECO:0000313" key="14">
    <source>
        <dbReference type="EMBL" id="THH09867.1"/>
    </source>
</evidence>
<dbReference type="CDD" id="cd12215">
    <property type="entry name" value="ChiC_BD"/>
    <property type="match status" value="1"/>
</dbReference>
<keyword evidence="12" id="KW-0732">Signal</keyword>
<comment type="catalytic activity">
    <reaction evidence="1">
        <text>Random endo-hydrolysis of N-acetyl-beta-D-glucosaminide (1-&gt;4)-beta-linkages in chitin and chitodextrins.</text>
        <dbReference type="EC" id="3.2.1.14"/>
    </reaction>
</comment>
<protein>
    <recommendedName>
        <fullName evidence="2">chitinase</fullName>
        <ecNumber evidence="2">3.2.1.14</ecNumber>
    </recommendedName>
</protein>
<dbReference type="GO" id="GO:0005576">
    <property type="term" value="C:extracellular region"/>
    <property type="evidence" value="ECO:0007669"/>
    <property type="project" value="InterPro"/>
</dbReference>
<dbReference type="Gene3D" id="3.20.20.80">
    <property type="entry name" value="Glycosidases"/>
    <property type="match status" value="1"/>
</dbReference>
<evidence type="ECO:0000256" key="2">
    <source>
        <dbReference type="ARBA" id="ARBA00012729"/>
    </source>
</evidence>
<dbReference type="InterPro" id="IPR050542">
    <property type="entry name" value="Glycosyl_Hydrlase18_Chitinase"/>
</dbReference>
<feature type="compositionally biased region" description="Low complexity" evidence="11">
    <location>
        <begin position="403"/>
        <end position="433"/>
    </location>
</feature>